<dbReference type="InterPro" id="IPR036397">
    <property type="entry name" value="RNaseH_sf"/>
</dbReference>
<dbReference type="Pfam" id="PF13456">
    <property type="entry name" value="RVT_3"/>
    <property type="match status" value="1"/>
</dbReference>
<dbReference type="NCBIfam" id="NF005567">
    <property type="entry name" value="PRK07238.1"/>
    <property type="match status" value="1"/>
</dbReference>
<name>A0A4Y3KN60_9CELL</name>
<organism evidence="4 5">
    <name type="scientific">Cellulomonas gelida</name>
    <dbReference type="NCBI Taxonomy" id="1712"/>
    <lineage>
        <taxon>Bacteria</taxon>
        <taxon>Bacillati</taxon>
        <taxon>Actinomycetota</taxon>
        <taxon>Actinomycetes</taxon>
        <taxon>Micrococcales</taxon>
        <taxon>Cellulomonadaceae</taxon>
        <taxon>Cellulomonas</taxon>
    </lineage>
</organism>
<dbReference type="Pfam" id="PF00300">
    <property type="entry name" value="His_Phos_1"/>
    <property type="match status" value="1"/>
</dbReference>
<dbReference type="InterPro" id="IPR012337">
    <property type="entry name" value="RNaseH-like_sf"/>
</dbReference>
<dbReference type="GO" id="GO:0003676">
    <property type="term" value="F:nucleic acid binding"/>
    <property type="evidence" value="ECO:0007669"/>
    <property type="project" value="InterPro"/>
</dbReference>
<dbReference type="Proteomes" id="UP000320461">
    <property type="component" value="Unassembled WGS sequence"/>
</dbReference>
<feature type="active site" description="Tele-phosphohistidine intermediate" evidence="1">
    <location>
        <position position="197"/>
    </location>
</feature>
<dbReference type="PROSITE" id="PS50879">
    <property type="entry name" value="RNASE_H_1"/>
    <property type="match status" value="1"/>
</dbReference>
<proteinExistence type="predicted"/>
<reference evidence="4 5" key="1">
    <citation type="submission" date="2019-06" db="EMBL/GenBank/DDBJ databases">
        <title>Whole genome shotgun sequence of Cellulomonas gelida NBRC 3748.</title>
        <authorList>
            <person name="Hosoyama A."/>
            <person name="Uohara A."/>
            <person name="Ohji S."/>
            <person name="Ichikawa N."/>
        </authorList>
    </citation>
    <scope>NUCLEOTIDE SEQUENCE [LARGE SCALE GENOMIC DNA]</scope>
    <source>
        <strain evidence="4 5">NBRC 3748</strain>
    </source>
</reference>
<dbReference type="EMBL" id="BJLQ01000034">
    <property type="protein sequence ID" value="GEA85417.1"/>
    <property type="molecule type" value="Genomic_DNA"/>
</dbReference>
<feature type="compositionally biased region" description="Low complexity" evidence="2">
    <location>
        <begin position="156"/>
        <end position="170"/>
    </location>
</feature>
<feature type="region of interest" description="Disordered" evidence="2">
    <location>
        <begin position="143"/>
        <end position="184"/>
    </location>
</feature>
<sequence>MTRRLVVEADGGSRGNPGPAGYGALVRDAATGRVLAERADYLGIASNNVAEYSGLVAGLRAALAIDPSATIEVRMDSQLVIRQMSGEWKIKHDDMRRLADEARALVDPATVTWTWVPRADNGAADRLANRAMDAKTAIVTDHDAPEASPSVPPGSAPSASAPSGSAPDPGTGRVPRPSGAGVRFDDETPVTVVLVRHGETAMTVSRGYSGSSEPGPPLNEHGRAQARAAAALVHRVGRDLWGDIEYPSEVRASPMVRTQETAGIVAERLGLPVHTDDRVKEADFGQWQGLTAVQIEERWPGQLEPWHTRADVRPPDGESIVDVGERLASLYDELLRTSRGRTVVVVSHAVAIRAALGLAMGANPGSWSQLRVAPASLSIVRLFGDRRHEIAVAGAPSEGWS</sequence>
<dbReference type="SUPFAM" id="SSF53254">
    <property type="entry name" value="Phosphoglycerate mutase-like"/>
    <property type="match status" value="1"/>
</dbReference>
<feature type="domain" description="RNase H type-1" evidence="3">
    <location>
        <begin position="1"/>
        <end position="141"/>
    </location>
</feature>
<dbReference type="Gene3D" id="3.40.50.1240">
    <property type="entry name" value="Phosphoglycerate mutase-like"/>
    <property type="match status" value="1"/>
</dbReference>
<dbReference type="InterPro" id="IPR050275">
    <property type="entry name" value="PGM_Phosphatase"/>
</dbReference>
<accession>A0A4Y3KN60</accession>
<evidence type="ECO:0000256" key="1">
    <source>
        <dbReference type="PIRSR" id="PIRSR613078-1"/>
    </source>
</evidence>
<dbReference type="RefSeq" id="WP_141371362.1">
    <property type="nucleotide sequence ID" value="NZ_BJLQ01000034.1"/>
</dbReference>
<dbReference type="InterPro" id="IPR029033">
    <property type="entry name" value="His_PPase_superfam"/>
</dbReference>
<comment type="caution">
    <text evidence="4">The sequence shown here is derived from an EMBL/GenBank/DDBJ whole genome shotgun (WGS) entry which is preliminary data.</text>
</comment>
<evidence type="ECO:0000313" key="4">
    <source>
        <dbReference type="EMBL" id="GEA85417.1"/>
    </source>
</evidence>
<dbReference type="SMART" id="SM00855">
    <property type="entry name" value="PGAM"/>
    <property type="match status" value="1"/>
</dbReference>
<evidence type="ECO:0000256" key="2">
    <source>
        <dbReference type="SAM" id="MobiDB-lite"/>
    </source>
</evidence>
<dbReference type="AlphaFoldDB" id="A0A4Y3KN60"/>
<dbReference type="PANTHER" id="PTHR48100:SF1">
    <property type="entry name" value="HISTIDINE PHOSPHATASE FAMILY PROTEIN-RELATED"/>
    <property type="match status" value="1"/>
</dbReference>
<dbReference type="CDD" id="cd09279">
    <property type="entry name" value="RNase_HI_like"/>
    <property type="match status" value="1"/>
</dbReference>
<dbReference type="PANTHER" id="PTHR48100">
    <property type="entry name" value="BROAD-SPECIFICITY PHOSPHATASE YOR283W-RELATED"/>
    <property type="match status" value="1"/>
</dbReference>
<dbReference type="InterPro" id="IPR013078">
    <property type="entry name" value="His_Pase_superF_clade-1"/>
</dbReference>
<dbReference type="Gene3D" id="3.30.420.10">
    <property type="entry name" value="Ribonuclease H-like superfamily/Ribonuclease H"/>
    <property type="match status" value="1"/>
</dbReference>
<dbReference type="OrthoDB" id="5296884at2"/>
<dbReference type="InterPro" id="IPR002156">
    <property type="entry name" value="RNaseH_domain"/>
</dbReference>
<feature type="active site" description="Proton donor/acceptor" evidence="1">
    <location>
        <position position="281"/>
    </location>
</feature>
<dbReference type="SUPFAM" id="SSF53098">
    <property type="entry name" value="Ribonuclease H-like"/>
    <property type="match status" value="1"/>
</dbReference>
<evidence type="ECO:0000259" key="3">
    <source>
        <dbReference type="PROSITE" id="PS50879"/>
    </source>
</evidence>
<protein>
    <submittedName>
        <fullName evidence="4">Bifunctional RNase H/acid phosphatase</fullName>
    </submittedName>
</protein>
<dbReference type="GO" id="GO:0005737">
    <property type="term" value="C:cytoplasm"/>
    <property type="evidence" value="ECO:0007669"/>
    <property type="project" value="TreeGrafter"/>
</dbReference>
<evidence type="ECO:0000313" key="5">
    <source>
        <dbReference type="Proteomes" id="UP000320461"/>
    </source>
</evidence>
<keyword evidence="5" id="KW-1185">Reference proteome</keyword>
<feature type="region of interest" description="Disordered" evidence="2">
    <location>
        <begin position="1"/>
        <end position="20"/>
    </location>
</feature>
<dbReference type="GO" id="GO:0004523">
    <property type="term" value="F:RNA-DNA hybrid ribonuclease activity"/>
    <property type="evidence" value="ECO:0007669"/>
    <property type="project" value="InterPro"/>
</dbReference>
<dbReference type="CDD" id="cd07067">
    <property type="entry name" value="HP_PGM_like"/>
    <property type="match status" value="1"/>
</dbReference>
<gene>
    <name evidence="4" type="ORF">CGE01nite_26680</name>
</gene>
<dbReference type="GO" id="GO:0016791">
    <property type="term" value="F:phosphatase activity"/>
    <property type="evidence" value="ECO:0007669"/>
    <property type="project" value="TreeGrafter"/>
</dbReference>